<dbReference type="InterPro" id="IPR003343">
    <property type="entry name" value="Big_2"/>
</dbReference>
<protein>
    <recommendedName>
        <fullName evidence="6">F5/8 type C domain-containing protein</fullName>
    </recommendedName>
</protein>
<dbReference type="GO" id="GO:0016787">
    <property type="term" value="F:hydrolase activity"/>
    <property type="evidence" value="ECO:0007669"/>
    <property type="project" value="InterPro"/>
</dbReference>
<dbReference type="Proteomes" id="UP000076927">
    <property type="component" value="Chromosome"/>
</dbReference>
<dbReference type="InterPro" id="IPR008964">
    <property type="entry name" value="Invasin/intimin_cell_adhesion"/>
</dbReference>
<dbReference type="Gene3D" id="2.160.20.10">
    <property type="entry name" value="Single-stranded right-handed beta-helix, Pectin lyase-like"/>
    <property type="match status" value="2"/>
</dbReference>
<dbReference type="SMART" id="SM00060">
    <property type="entry name" value="FN3"/>
    <property type="match status" value="1"/>
</dbReference>
<name>A0A172TEB7_9BACL</name>
<proteinExistence type="predicted"/>
<feature type="region of interest" description="Disordered" evidence="1">
    <location>
        <begin position="2250"/>
        <end position="2272"/>
    </location>
</feature>
<reference evidence="4 5" key="1">
    <citation type="submission" date="2015-01" db="EMBL/GenBank/DDBJ databases">
        <title>Paenibacillus swuensis/DY6/whole genome sequencing.</title>
        <authorList>
            <person name="Kim M.K."/>
            <person name="Srinivasan S."/>
            <person name="Lee J.-J."/>
        </authorList>
    </citation>
    <scope>NUCLEOTIDE SEQUENCE [LARGE SCALE GENOMIC DNA]</scope>
    <source>
        <strain evidence="4 5">DY6</strain>
    </source>
</reference>
<evidence type="ECO:0000259" key="2">
    <source>
        <dbReference type="PROSITE" id="PS50022"/>
    </source>
</evidence>
<dbReference type="OrthoDB" id="9808066at2"/>
<dbReference type="SUPFAM" id="SSF51126">
    <property type="entry name" value="Pectin lyase-like"/>
    <property type="match status" value="1"/>
</dbReference>
<dbReference type="Pfam" id="PF22633">
    <property type="entry name" value="F5_F8_type_C_2"/>
    <property type="match status" value="2"/>
</dbReference>
<dbReference type="InterPro" id="IPR000421">
    <property type="entry name" value="FA58C"/>
</dbReference>
<dbReference type="InterPro" id="IPR011050">
    <property type="entry name" value="Pectin_lyase_fold/virulence"/>
</dbReference>
<dbReference type="PANTHER" id="PTHR36453">
    <property type="entry name" value="SECRETED PROTEIN-RELATED"/>
    <property type="match status" value="1"/>
</dbReference>
<dbReference type="Gene3D" id="2.60.120.260">
    <property type="entry name" value="Galactose-binding domain-like"/>
    <property type="match status" value="5"/>
</dbReference>
<gene>
    <name evidence="4" type="ORF">SY83_01605</name>
</gene>
<dbReference type="InterPro" id="IPR029058">
    <property type="entry name" value="AB_hydrolase_fold"/>
</dbReference>
<dbReference type="Gene3D" id="2.60.40.1080">
    <property type="match status" value="2"/>
</dbReference>
<evidence type="ECO:0008006" key="6">
    <source>
        <dbReference type="Google" id="ProtNLM"/>
    </source>
</evidence>
<dbReference type="PANTHER" id="PTHR36453:SF1">
    <property type="entry name" value="RIGHT HANDED BETA HELIX DOMAIN-CONTAINING PROTEIN"/>
    <property type="match status" value="1"/>
</dbReference>
<evidence type="ECO:0000259" key="3">
    <source>
        <dbReference type="PROSITE" id="PS50853"/>
    </source>
</evidence>
<feature type="domain" description="F5/8 type C" evidence="2">
    <location>
        <begin position="27"/>
        <end position="97"/>
    </location>
</feature>
<dbReference type="InterPro" id="IPR002925">
    <property type="entry name" value="Dienelactn_hydro"/>
</dbReference>
<evidence type="ECO:0000256" key="1">
    <source>
        <dbReference type="SAM" id="MobiDB-lite"/>
    </source>
</evidence>
<dbReference type="PROSITE" id="PS50853">
    <property type="entry name" value="FN3"/>
    <property type="match status" value="1"/>
</dbReference>
<dbReference type="Pfam" id="PF00754">
    <property type="entry name" value="F5_F8_type_C"/>
    <property type="match status" value="3"/>
</dbReference>
<dbReference type="SUPFAM" id="SSF53474">
    <property type="entry name" value="alpha/beta-Hydrolases"/>
    <property type="match status" value="1"/>
</dbReference>
<dbReference type="InterPro" id="IPR012334">
    <property type="entry name" value="Pectin_lyas_fold"/>
</dbReference>
<dbReference type="InterPro" id="IPR008979">
    <property type="entry name" value="Galactose-bd-like_sf"/>
</dbReference>
<dbReference type="Gene3D" id="2.60.40.10">
    <property type="entry name" value="Immunoglobulins"/>
    <property type="match status" value="1"/>
</dbReference>
<dbReference type="InterPro" id="IPR036116">
    <property type="entry name" value="FN3_sf"/>
</dbReference>
<dbReference type="SUPFAM" id="SSF49785">
    <property type="entry name" value="Galactose-binding domain-like"/>
    <property type="match status" value="5"/>
</dbReference>
<dbReference type="PROSITE" id="PS50022">
    <property type="entry name" value="FA58C_3"/>
    <property type="match status" value="3"/>
</dbReference>
<dbReference type="InterPro" id="IPR003961">
    <property type="entry name" value="FN3_dom"/>
</dbReference>
<dbReference type="PATRIC" id="fig|1178515.4.peg.297"/>
<dbReference type="Pfam" id="PF21231">
    <property type="entry name" value="GH141_M"/>
    <property type="match status" value="1"/>
</dbReference>
<dbReference type="Pfam" id="PF02368">
    <property type="entry name" value="Big_2"/>
    <property type="match status" value="1"/>
</dbReference>
<evidence type="ECO:0000313" key="5">
    <source>
        <dbReference type="Proteomes" id="UP000076927"/>
    </source>
</evidence>
<dbReference type="Pfam" id="PF00041">
    <property type="entry name" value="fn3"/>
    <property type="match status" value="1"/>
</dbReference>
<dbReference type="SUPFAM" id="SSF49265">
    <property type="entry name" value="Fibronectin type III"/>
    <property type="match status" value="1"/>
</dbReference>
<dbReference type="Gene3D" id="2.60.120.1620">
    <property type="match status" value="1"/>
</dbReference>
<dbReference type="InterPro" id="IPR013783">
    <property type="entry name" value="Ig-like_fold"/>
</dbReference>
<dbReference type="EMBL" id="CP011388">
    <property type="protein sequence ID" value="ANE45237.1"/>
    <property type="molecule type" value="Genomic_DNA"/>
</dbReference>
<organism evidence="4 5">
    <name type="scientific">Paenibacillus swuensis</name>
    <dbReference type="NCBI Taxonomy" id="1178515"/>
    <lineage>
        <taxon>Bacteria</taxon>
        <taxon>Bacillati</taxon>
        <taxon>Bacillota</taxon>
        <taxon>Bacilli</taxon>
        <taxon>Bacillales</taxon>
        <taxon>Paenibacillaceae</taxon>
        <taxon>Paenibacillus</taxon>
    </lineage>
</organism>
<feature type="domain" description="F5/8 type C" evidence="2">
    <location>
        <begin position="1875"/>
        <end position="2021"/>
    </location>
</feature>
<dbReference type="Gene3D" id="1.20.1270.90">
    <property type="entry name" value="AF1782-like"/>
    <property type="match status" value="1"/>
</dbReference>
<dbReference type="SMART" id="SM00635">
    <property type="entry name" value="BID_2"/>
    <property type="match status" value="2"/>
</dbReference>
<sequence length="2272" mass="246100">MLIKRTGMRMVSTFTVLAMLFQTLLMILQPAIPAAAAAETVQNVSSNKPVTVSSRAEEAGNLVDGNADTHWYSEWGQSSAWMKIDLGQSFQLHEIQLNARYESTLWETVGVSVYGANQADYSDRVAIAQVPESGIAYSMTLPVSDTTPYRYIMLEKTIPDSLGFSEVNVMGSITQPEDALYTNVALGKPVTASGVLEGAYAAENGNDGNSSPMVTNWDGNAYWQVDLGREYSIAKLQLVPRDGIDWERRNYSILASNDASFQESAVIGTIGSEGFDNLWNAVVTDPAPYRYVRVKTTDTKSVGLTDFRVLVQSTAYEMAVSDLLQVVPRFSGTDIGLNEAVWTSSNQGVASVDSSGKISAYSKGTTTITAAYQGKTLSLPLTVKPAPEAEAPTSPDLFASFLTGQAPVVTKVISESTEGTISIKRVLFQSDLEEGRQNQIYALIARPTASGSYPGLLVLHGGAGTADEGGAKEYAKRGYIAIAPELPGIADPNSQWASPDSTGVWKSEPYGLRQLRALPDASASSIFEAEVAALQSFYLLKAQPEIQPGNVGMKGISWGGYTTTMVSSLLGDDVKAAYSIYGSGFYDHGSYFKGLLDGWNRLEKMKWLKDLDAGRRAQQLTANYFVAAATNDSYFWPTAVMDTLDRISGPVNQVFSPNDDHTLAHLADESAQEQLYFDYHLKGEGAVPPKVQVEGSKPLANGSIQIRFSVSGGTEVTNFKLYYSSPDASWTTRSWTEVQAAANADGSYGAVLPAEAAAEEADWYVFASDSRGVSASSVIYSADSLAEQPPVVQRDTFYVSPEGDDSNEGTQESPLRTLEAARNAVRLQTRTMKGDITVNLRGGVYRVDGPVDFGPLDSGQNGFQVRYQAFPGETPVIEGGKGVSGTWEPYTDGIYRIQADSSVLDMRELVVDGKRQQRAKSAPVKTAGIEGERTSLMVANDLLPAGGFAFPQDLSFSMLAQWRHYILPVSGMTRGDTYTKVNFTSEIMNTYIQNHNFDSYYNKYFIVENALELLDEEGEWYFDKRALVLYYKPQPGVDLNAAVIEIPQAEAFINITGLSNTKRVRNLAFQGITFSNATWEVVNSRGFASVQSTTIVNEKGAMEDIIPAVFNVNYADKVTISRNTFERIGKSAINAEQGISDLAVTGNIFNDIAGGAVNIGSTSHGTLTQAGASLPKRITVSNNVLRDIGSQFWGSAAITAFYYDTLAIEYNDVDGANYSAISVGWGWSGSVDSLRNLKVNYNKLFNVNRKTVDGGAVYSMSSHVNAGLKGNYVMNVGGAFNTAALYHDQSSSGFVNEDNVVDAERGDYTSYNLNGVSNITITDLYTTTGNIVNYSPGPNVRIENVHIHPDGNWPAAAQAIIAGAGLQQEYKDLLEQVKVLLERKDIPFIRSSGVFVEDTYLFHPYSSSIDRDLAKAPFEEKNGLAVFDATEFTGYKGTEAADYSYLGWINAPRTGSAKYGMITHPKQMTRPVLAAPELPELTYDIQFQTPGDYLVFVLAKEGTVKVGFNQQEMGTIAFPDTFAWKNGGLKVRVEQAGIHKLHIWNTNTKNAIERVVLTKAATAEVYENSVLPGPPTSPKAGKPSIFIPAPPAYPAFSKETGTNIAMNRPASASSSSPGHAPEQALDGLSITSWRSGSADSSVWWQADLLESTPIHKLDIRFPEESTAEERRQFEVLGANDAAFTHPVKLGEQGEEAVPPGGIASFLVEENNGYRYVRIQKTVSGEPLALAEVKVVPSKPVLVNVALERPVEASSGQDSAARLVDGNKDNSTVWTSSYESEHFIRLDLLAAYRLNSIVISAGAETESAAWNGITVYGANSEDYSDKVKLETYIKTDGGTVKVKLSGKPIYRYVLLETTSASAVKLSASEVEVYGVIPQPDNAIYANVAQGKPAIATSEYSDQYKAAHINDGNFNSAYVVKNWSNDEYVQVDLGDGYAIDKIQVVPRAGNIEWERKGFAVLGSNEPDFSSAKTLGLAGGDAFPEGEIWTAVVADPSLYRYIRMKKTDGSGIGLAELRVLVHQTSSRWETGKTLHLAARVLGEDITKDNVDWKSSDSSILSVQSDGTAKALSKGNVVITASYQGTSVTLPVTVYKEHDTDLLEKQITEAEEALTNHHAGSNPGQSSSGEYSELARQVNDAKAVVQGAAGLPQADIDAAADQLKAAVSLFLKKVIVTEPLLKVTGYDKRSVSLSWTPGKVDEPVVSFILYMNGKVTKVTTASVLTAVIQNLNKDTQYTFSIQAINEYGHRSPLSPALQVRTKHDNGKGERTEGNGL</sequence>
<feature type="domain" description="F5/8 type C" evidence="2">
    <location>
        <begin position="1722"/>
        <end position="1874"/>
    </location>
</feature>
<dbReference type="CDD" id="cd00063">
    <property type="entry name" value="FN3"/>
    <property type="match status" value="1"/>
</dbReference>
<accession>A0A172TEB7</accession>
<evidence type="ECO:0000313" key="4">
    <source>
        <dbReference type="EMBL" id="ANE45237.1"/>
    </source>
</evidence>
<keyword evidence="5" id="KW-1185">Reference proteome</keyword>
<dbReference type="SUPFAM" id="SSF49373">
    <property type="entry name" value="Invasin/intimin cell-adhesion fragments"/>
    <property type="match status" value="2"/>
</dbReference>
<dbReference type="InterPro" id="IPR048482">
    <property type="entry name" value="GH141_ins"/>
</dbReference>
<dbReference type="KEGG" id="pswu:SY83_01605"/>
<dbReference type="STRING" id="1178515.SY83_01605"/>
<dbReference type="Gene3D" id="3.40.50.1820">
    <property type="entry name" value="alpha/beta hydrolase"/>
    <property type="match status" value="1"/>
</dbReference>
<feature type="compositionally biased region" description="Basic and acidic residues" evidence="1">
    <location>
        <begin position="2257"/>
        <end position="2272"/>
    </location>
</feature>
<dbReference type="RefSeq" id="WP_068603622.1">
    <property type="nucleotide sequence ID" value="NZ_CP011388.1"/>
</dbReference>
<feature type="domain" description="Fibronectin type-III" evidence="3">
    <location>
        <begin position="2172"/>
        <end position="2260"/>
    </location>
</feature>
<dbReference type="Pfam" id="PF01738">
    <property type="entry name" value="DLH"/>
    <property type="match status" value="1"/>
</dbReference>